<dbReference type="Gene3D" id="3.10.20.90">
    <property type="entry name" value="Phosphatidylinositol 3-kinase Catalytic Subunit, Chain A, domain 1"/>
    <property type="match status" value="1"/>
</dbReference>
<name>A0A158R456_9BILA</name>
<keyword evidence="4" id="KW-1185">Reference proteome</keyword>
<dbReference type="InterPro" id="IPR000626">
    <property type="entry name" value="Ubiquitin-like_dom"/>
</dbReference>
<feature type="region of interest" description="Disordered" evidence="1">
    <location>
        <begin position="297"/>
        <end position="320"/>
    </location>
</feature>
<feature type="region of interest" description="Disordered" evidence="1">
    <location>
        <begin position="141"/>
        <end position="162"/>
    </location>
</feature>
<feature type="transmembrane region" description="Helical" evidence="2">
    <location>
        <begin position="391"/>
        <end position="410"/>
    </location>
</feature>
<evidence type="ECO:0000313" key="5">
    <source>
        <dbReference type="WBParaSite" id="SMUV_0000242701-mRNA-1"/>
    </source>
</evidence>
<keyword evidence="2" id="KW-1133">Transmembrane helix</keyword>
<dbReference type="CDD" id="cd17057">
    <property type="entry name" value="Ubl_TMUB1_like"/>
    <property type="match status" value="1"/>
</dbReference>
<dbReference type="InterPro" id="IPR040352">
    <property type="entry name" value="TMUB1/2"/>
</dbReference>
<dbReference type="PANTHER" id="PTHR14557:SF5">
    <property type="entry name" value="UBIQUITIN-LIKE DOMAIN-CONTAINING PROTEIN"/>
    <property type="match status" value="1"/>
</dbReference>
<feature type="domain" description="Ubiquitin-like" evidence="3">
    <location>
        <begin position="211"/>
        <end position="288"/>
    </location>
</feature>
<evidence type="ECO:0000256" key="1">
    <source>
        <dbReference type="SAM" id="MobiDB-lite"/>
    </source>
</evidence>
<accession>A0A158R456</accession>
<proteinExistence type="predicted"/>
<feature type="transmembrane region" description="Helical" evidence="2">
    <location>
        <begin position="12"/>
        <end position="29"/>
    </location>
</feature>
<evidence type="ECO:0000313" key="4">
    <source>
        <dbReference type="Proteomes" id="UP000046393"/>
    </source>
</evidence>
<dbReference type="SUPFAM" id="SSF54236">
    <property type="entry name" value="Ubiquitin-like"/>
    <property type="match status" value="1"/>
</dbReference>
<dbReference type="WBParaSite" id="SMUV_0000242701-mRNA-1">
    <property type="protein sequence ID" value="SMUV_0000242701-mRNA-1"/>
    <property type="gene ID" value="SMUV_0000242701"/>
</dbReference>
<dbReference type="Pfam" id="PF00240">
    <property type="entry name" value="ubiquitin"/>
    <property type="match status" value="1"/>
</dbReference>
<dbReference type="GO" id="GO:0036503">
    <property type="term" value="P:ERAD pathway"/>
    <property type="evidence" value="ECO:0007669"/>
    <property type="project" value="InterPro"/>
</dbReference>
<dbReference type="PROSITE" id="PS50053">
    <property type="entry name" value="UBIQUITIN_2"/>
    <property type="match status" value="1"/>
</dbReference>
<keyword evidence="2" id="KW-0472">Membrane</keyword>
<dbReference type="InterPro" id="IPR029071">
    <property type="entry name" value="Ubiquitin-like_domsf"/>
</dbReference>
<feature type="compositionally biased region" description="Polar residues" evidence="1">
    <location>
        <begin position="297"/>
        <end position="315"/>
    </location>
</feature>
<reference evidence="5" key="1">
    <citation type="submission" date="2016-04" db="UniProtKB">
        <authorList>
            <consortium name="WormBaseParasite"/>
        </authorList>
    </citation>
    <scope>IDENTIFICATION</scope>
</reference>
<keyword evidence="2" id="KW-0812">Transmembrane</keyword>
<evidence type="ECO:0000259" key="3">
    <source>
        <dbReference type="PROSITE" id="PS50053"/>
    </source>
</evidence>
<protein>
    <submittedName>
        <fullName evidence="5">Ubiquitin-like domain-containing protein</fullName>
    </submittedName>
</protein>
<evidence type="ECO:0000256" key="2">
    <source>
        <dbReference type="SAM" id="Phobius"/>
    </source>
</evidence>
<feature type="transmembrane region" description="Helical" evidence="2">
    <location>
        <begin position="416"/>
        <end position="435"/>
    </location>
</feature>
<dbReference type="Proteomes" id="UP000046393">
    <property type="component" value="Unplaced"/>
</dbReference>
<dbReference type="STRING" id="451379.A0A158R456"/>
<dbReference type="AlphaFoldDB" id="A0A158R456"/>
<dbReference type="PANTHER" id="PTHR14557">
    <property type="entry name" value="PROTEIN C7ORF21"/>
    <property type="match status" value="1"/>
</dbReference>
<organism evidence="4 5">
    <name type="scientific">Syphacia muris</name>
    <dbReference type="NCBI Taxonomy" id="451379"/>
    <lineage>
        <taxon>Eukaryota</taxon>
        <taxon>Metazoa</taxon>
        <taxon>Ecdysozoa</taxon>
        <taxon>Nematoda</taxon>
        <taxon>Chromadorea</taxon>
        <taxon>Rhabditida</taxon>
        <taxon>Spirurina</taxon>
        <taxon>Oxyuridomorpha</taxon>
        <taxon>Oxyuroidea</taxon>
        <taxon>Oxyuridae</taxon>
        <taxon>Syphacia</taxon>
    </lineage>
</organism>
<sequence>MSHFVEGIGDEIVWIFTVVILICIMYFAWKSTGISPTEYYVWLVRMRVNPNSNTFQILHMADADAHVFERRLAADRNRLEGGRNVRSENDVALDELEQPNYSYSDSTLRHRNTVGSEIREPSASASNAAYAERLLQNNVGESAVESDESSNLERSDSNCIVQSPSDSNTQVYFNEMQLFKASFLSGQLGIFPILHTLNGGDIVGEDRERSSEIKLKFLDDTQMVAPTSLEATVGEFKRQSFFIRIVNYYFYGPLVAGKIVRLIYRGQLLRDDSRSLSSYGIQDKSVLHCHVSSVPYTQTSSNDTSRTQLNRSGGQTFHGRSIEDNPADPYNLRLRNAVIRWFRLCYNFVMGPFPSLNDNRDEVAAAAAAASRGLNSRTEAASIGMIVGHHLHILFAVKFILLWTFVYVYPQYTNRLSMIILSFLTGFFATIMFTMRHDNNQQAEQPTT</sequence>